<proteinExistence type="inferred from homology"/>
<feature type="domain" description="CsbD-like" evidence="3">
    <location>
        <begin position="6"/>
        <end position="57"/>
    </location>
</feature>
<evidence type="ECO:0000256" key="1">
    <source>
        <dbReference type="ARBA" id="ARBA00009129"/>
    </source>
</evidence>
<name>A0A1X0AIL3_9MYCO</name>
<dbReference type="RefSeq" id="WP_083167296.1">
    <property type="nucleotide sequence ID" value="NZ_MVHF01000034.1"/>
</dbReference>
<accession>A0A1X0AIL3</accession>
<organism evidence="4 5">
    <name type="scientific">Mycobacterium aquaticum</name>
    <dbReference type="NCBI Taxonomy" id="1927124"/>
    <lineage>
        <taxon>Bacteria</taxon>
        <taxon>Bacillati</taxon>
        <taxon>Actinomycetota</taxon>
        <taxon>Actinomycetes</taxon>
        <taxon>Mycobacteriales</taxon>
        <taxon>Mycobacteriaceae</taxon>
        <taxon>Mycobacterium</taxon>
    </lineage>
</organism>
<gene>
    <name evidence="4" type="ORF">BST13_26525</name>
</gene>
<comment type="caution">
    <text evidence="4">The sequence shown here is derived from an EMBL/GenBank/DDBJ whole genome shotgun (WGS) entry which is preliminary data.</text>
</comment>
<keyword evidence="5" id="KW-1185">Reference proteome</keyword>
<comment type="similarity">
    <text evidence="1">Belongs to the UPF0337 (CsbD) family.</text>
</comment>
<reference evidence="4 5" key="1">
    <citation type="submission" date="2017-02" db="EMBL/GenBank/DDBJ databases">
        <title>The new phylogeny of genus Mycobacterium.</title>
        <authorList>
            <person name="Tortoli E."/>
            <person name="Trovato A."/>
            <person name="Cirillo D.M."/>
        </authorList>
    </citation>
    <scope>NUCLEOTIDE SEQUENCE [LARGE SCALE GENOMIC DNA]</scope>
    <source>
        <strain evidence="4 5">RW6</strain>
    </source>
</reference>
<dbReference type="InterPro" id="IPR036629">
    <property type="entry name" value="YjbJ_sf"/>
</dbReference>
<evidence type="ECO:0000259" key="3">
    <source>
        <dbReference type="Pfam" id="PF05532"/>
    </source>
</evidence>
<evidence type="ECO:0000313" key="4">
    <source>
        <dbReference type="EMBL" id="ORA29900.1"/>
    </source>
</evidence>
<feature type="region of interest" description="Disordered" evidence="2">
    <location>
        <begin position="36"/>
        <end position="57"/>
    </location>
</feature>
<dbReference type="Proteomes" id="UP000192448">
    <property type="component" value="Unassembled WGS sequence"/>
</dbReference>
<dbReference type="EMBL" id="MVHF01000034">
    <property type="protein sequence ID" value="ORA29900.1"/>
    <property type="molecule type" value="Genomic_DNA"/>
</dbReference>
<evidence type="ECO:0000313" key="5">
    <source>
        <dbReference type="Proteomes" id="UP000192448"/>
    </source>
</evidence>
<dbReference type="Pfam" id="PF05532">
    <property type="entry name" value="CsbD"/>
    <property type="match status" value="1"/>
</dbReference>
<evidence type="ECO:0000256" key="2">
    <source>
        <dbReference type="SAM" id="MobiDB-lite"/>
    </source>
</evidence>
<sequence length="57" mass="6017">MSVGKKIAHKAEAAKGAVKKLIGRATGNTRLRAEGRADQFKGNAKQAGAKVKDAFKH</sequence>
<dbReference type="STRING" id="1927124.BST13_26525"/>
<protein>
    <submittedName>
        <fullName evidence="4">CsbD family protein</fullName>
    </submittedName>
</protein>
<dbReference type="Gene3D" id="1.10.1470.10">
    <property type="entry name" value="YjbJ"/>
    <property type="match status" value="1"/>
</dbReference>
<dbReference type="SUPFAM" id="SSF69047">
    <property type="entry name" value="Hypothetical protein YjbJ"/>
    <property type="match status" value="1"/>
</dbReference>
<dbReference type="AlphaFoldDB" id="A0A1X0AIL3"/>
<dbReference type="OrthoDB" id="2143260at2"/>
<dbReference type="InterPro" id="IPR008462">
    <property type="entry name" value="CsbD"/>
</dbReference>